<sequence length="172" mass="20133">MDSYSSDIISRPSHFGKTMFLNMARDFLNIAETDEELAERKRIFKSMNIHKVDPTFVDEHCGRYPAELNDSRDRLKQMKSNMCNSADDSVAIMRELVDYLSEYYNAQCIVLVDEFDTPIMEAYDRTHDRVKRYMRRLLLPLAKDNTRVRKFIMVGIDPVNLDTFGPGMNNCR</sequence>
<accession>A0ACC1H9A1</accession>
<proteinExistence type="predicted"/>
<evidence type="ECO:0000313" key="1">
    <source>
        <dbReference type="EMBL" id="KAJ1672510.1"/>
    </source>
</evidence>
<protein>
    <submittedName>
        <fullName evidence="1">Uncharacterized protein</fullName>
    </submittedName>
</protein>
<dbReference type="Proteomes" id="UP001145114">
    <property type="component" value="Unassembled WGS sequence"/>
</dbReference>
<comment type="caution">
    <text evidence="1">The sequence shown here is derived from an EMBL/GenBank/DDBJ whole genome shotgun (WGS) entry which is preliminary data.</text>
</comment>
<evidence type="ECO:0000313" key="2">
    <source>
        <dbReference type="Proteomes" id="UP001145114"/>
    </source>
</evidence>
<organism evidence="1 2">
    <name type="scientific">Spiromyces aspiralis</name>
    <dbReference type="NCBI Taxonomy" id="68401"/>
    <lineage>
        <taxon>Eukaryota</taxon>
        <taxon>Fungi</taxon>
        <taxon>Fungi incertae sedis</taxon>
        <taxon>Zoopagomycota</taxon>
        <taxon>Kickxellomycotina</taxon>
        <taxon>Kickxellomycetes</taxon>
        <taxon>Kickxellales</taxon>
        <taxon>Kickxellaceae</taxon>
        <taxon>Spiromyces</taxon>
    </lineage>
</organism>
<gene>
    <name evidence="1" type="ORF">EV182_007034</name>
</gene>
<dbReference type="EMBL" id="JAMZIH010008270">
    <property type="protein sequence ID" value="KAJ1672510.1"/>
    <property type="molecule type" value="Genomic_DNA"/>
</dbReference>
<reference evidence="1" key="1">
    <citation type="submission" date="2022-06" db="EMBL/GenBank/DDBJ databases">
        <title>Phylogenomic reconstructions and comparative analyses of Kickxellomycotina fungi.</title>
        <authorList>
            <person name="Reynolds N.K."/>
            <person name="Stajich J.E."/>
            <person name="Barry K."/>
            <person name="Grigoriev I.V."/>
            <person name="Crous P."/>
            <person name="Smith M.E."/>
        </authorList>
    </citation>
    <scope>NUCLEOTIDE SEQUENCE</scope>
    <source>
        <strain evidence="1">RSA 2271</strain>
    </source>
</reference>
<keyword evidence="2" id="KW-1185">Reference proteome</keyword>
<name>A0ACC1H9A1_9FUNG</name>